<keyword evidence="2" id="KW-1185">Reference proteome</keyword>
<organism evidence="1 2">
    <name type="scientific">Herpetosiphon aurantiacus (strain ATCC 23779 / DSM 785 / 114-95)</name>
    <dbReference type="NCBI Taxonomy" id="316274"/>
    <lineage>
        <taxon>Bacteria</taxon>
        <taxon>Bacillati</taxon>
        <taxon>Chloroflexota</taxon>
        <taxon>Chloroflexia</taxon>
        <taxon>Herpetosiphonales</taxon>
        <taxon>Herpetosiphonaceae</taxon>
        <taxon>Herpetosiphon</taxon>
    </lineage>
</organism>
<dbReference type="InParanoid" id="A9B8T1"/>
<accession>A9B8T1</accession>
<evidence type="ECO:0000313" key="2">
    <source>
        <dbReference type="Proteomes" id="UP000000787"/>
    </source>
</evidence>
<sequence length="251" mass="28038">MTPCLPPHDPILVASLHAGLTALGPLDRATIGRIWFPTKGDQAIRRILRPLVQQKLLHATVLSNGRQRIAMRYHATAVPATDLVILPPIRMAAALLETAQRLPDLVSVQTTVLDLYRGGGRIVGLRTRTTPSRRPSPPILRWNTAAPRDREQDTWYLLVPDHEQVSRDQHAMRARWYRDLATTRGFPMPIPLIVTSPARRAIVDYAWTPHWPQLVIGYASPDGPWTDVAWHPIVDGTALPPPVPITQLARS</sequence>
<name>A9B8T1_HERA2</name>
<evidence type="ECO:0000313" key="1">
    <source>
        <dbReference type="EMBL" id="ABX07745.1"/>
    </source>
</evidence>
<geneLocation type="plasmid" evidence="1 2">
    <name>pHAU01</name>
</geneLocation>
<dbReference type="EMBL" id="CP000876">
    <property type="protein sequence ID" value="ABX07745.1"/>
    <property type="molecule type" value="Genomic_DNA"/>
</dbReference>
<dbReference type="Proteomes" id="UP000000787">
    <property type="component" value="Plasmid pHAU01"/>
</dbReference>
<protein>
    <submittedName>
        <fullName evidence="1">Uncharacterized protein</fullName>
    </submittedName>
</protein>
<proteinExistence type="predicted"/>
<dbReference type="KEGG" id="hau:Haur_5117"/>
<keyword evidence="1" id="KW-0614">Plasmid</keyword>
<dbReference type="HOGENOM" id="CLU_1105966_0_0_0"/>
<dbReference type="BioCyc" id="HAUR316274:GHYA-5179-MONOMER"/>
<reference evidence="1 2" key="1">
    <citation type="journal article" date="2011" name="Stand. Genomic Sci.">
        <title>Complete genome sequence of the filamentous gliding predatory bacterium Herpetosiphon aurantiacus type strain (114-95(T)).</title>
        <authorList>
            <person name="Kiss H."/>
            <person name="Nett M."/>
            <person name="Domin N."/>
            <person name="Martin K."/>
            <person name="Maresca J.A."/>
            <person name="Copeland A."/>
            <person name="Lapidus A."/>
            <person name="Lucas S."/>
            <person name="Berry K.W."/>
            <person name="Glavina Del Rio T."/>
            <person name="Dalin E."/>
            <person name="Tice H."/>
            <person name="Pitluck S."/>
            <person name="Richardson P."/>
            <person name="Bruce D."/>
            <person name="Goodwin L."/>
            <person name="Han C."/>
            <person name="Detter J.C."/>
            <person name="Schmutz J."/>
            <person name="Brettin T."/>
            <person name="Land M."/>
            <person name="Hauser L."/>
            <person name="Kyrpides N.C."/>
            <person name="Ivanova N."/>
            <person name="Goker M."/>
            <person name="Woyke T."/>
            <person name="Klenk H.P."/>
            <person name="Bryant D.A."/>
        </authorList>
    </citation>
    <scope>NUCLEOTIDE SEQUENCE [LARGE SCALE GENOMIC DNA]</scope>
    <source>
        <strain evidence="2">ATCC 23779 / DSM 785 / 114-95</strain>
        <plasmid evidence="1">pHAU01</plasmid>
    </source>
</reference>
<dbReference type="AlphaFoldDB" id="A9B8T1"/>
<gene>
    <name evidence="1" type="ordered locus">Haur_5117</name>
</gene>